<feature type="transmembrane region" description="Helical" evidence="5">
    <location>
        <begin position="16"/>
        <end position="36"/>
    </location>
</feature>
<dbReference type="EMBL" id="CALNXJ010000021">
    <property type="protein sequence ID" value="CAH3125797.1"/>
    <property type="molecule type" value="Genomic_DNA"/>
</dbReference>
<keyword evidence="4" id="KW-0067">ATP-binding</keyword>
<dbReference type="SMART" id="SM00368">
    <property type="entry name" value="LRR_RI"/>
    <property type="match status" value="12"/>
</dbReference>
<dbReference type="Proteomes" id="UP001159428">
    <property type="component" value="Unassembled WGS sequence"/>
</dbReference>
<keyword evidence="1" id="KW-0433">Leucine-rich repeat</keyword>
<dbReference type="InterPro" id="IPR001611">
    <property type="entry name" value="Leu-rich_rpt"/>
</dbReference>
<dbReference type="AlphaFoldDB" id="A0AAU9WU33"/>
<sequence>MEKVLEYLEPKTFNKVHYVAVGFWILFSVIFFAIFVDMENSESRFDFRCGGAKSENVDVVRGECYEKYMKQYNKFSFPMFGFVIINFVLIALVCAIYSQIVRSKVDQLSRGNRNGDQERQLRDQDTASLTGNKLFIAYCSQLSIRIVLGVIFIILQTQLFYPLKFSSKFNCYLTDGTTQPRNSSDNTQNSTLHYCHNQRAEKKTFWMYAVLTVNGILVAGILVETVYLLSRACIERSFMQDSKFLKTHLSLNQHLDGPNGRDTEELRERTFQEFIERTKEIIFQETEGLLELQSPFAKNLTLDQIYTNLVVIQNRETHDFTENREEQLKVYPRSRDENSQPKSMQDLLDVESKKVLIVGRPGIGKTLCCIKLLRDWASDEVLDATLGANFHFNAAFFVKFRRFNSADDLSLKELLMRSEYFPTHHMDDKVWNHLQKNPEGVLMLFDGFDEFEHDEKKTKASPYPKSIEDRKPLQILYQWLVTGKLLKDASIVTTTRPTALSGIAHLKFDKSFEILGFSTKQIKDLSEIMRFESSDKFRDQHFTRKNYLSDNLPKVVEKKFKKLGRVAFEGIQEGKLILGGNKVQGMEDSALFHRLPDRRAALKDEKQFCFIHLTMQEFFAARHLVSNLSETELRNFVSKNIKNGKWQLVFQFLAGLMEDKVHLPIEIITDLLPVKTEEIESADYNEQWTENEEQRKVTCWPTEDERELAVTLIKCLNENSRMKSEAQRKLQQMNFNCANFIRCHLTAVDCSSLVNVINVQQISHLDLSDNNIGPLGCFEICKLLKCRESQLSWLDLTENQLTDEAAKYLAEAINNNNCQLRTLNLRNNYISDIGAQHLADAINNNCQLHTLDLTSNNISDIGAQHLADAINNNNCQLHTLDLTNNNISHIGAQHLADAINNKNCQLHTLNLSYNNISDIGAQHLADAINNNNCQLHTLNLSYNNISDIGAQHLADAINNNNCQLHTLNLTNNNISHIGAQHLADAINNKNCQLHTLNLTHNNISDIGAQHFADAINNKNCQLHTLNLSYNNISDIGAQHLAEAINNNNCQLHTLNLTDNNISHIGAQYLAEAINNNNCQLHTLNLSHNDISHIGAQHLAYAINN</sequence>
<feature type="transmembrane region" description="Helical" evidence="5">
    <location>
        <begin position="205"/>
        <end position="229"/>
    </location>
</feature>
<evidence type="ECO:0000313" key="7">
    <source>
        <dbReference type="EMBL" id="CAH3125797.1"/>
    </source>
</evidence>
<dbReference type="Gene3D" id="3.80.10.10">
    <property type="entry name" value="Ribonuclease Inhibitor"/>
    <property type="match status" value="2"/>
</dbReference>
<dbReference type="Gene3D" id="3.40.50.300">
    <property type="entry name" value="P-loop containing nucleotide triphosphate hydrolases"/>
    <property type="match status" value="1"/>
</dbReference>
<evidence type="ECO:0000259" key="6">
    <source>
        <dbReference type="PROSITE" id="PS50837"/>
    </source>
</evidence>
<proteinExistence type="predicted"/>
<dbReference type="SUPFAM" id="SSF52047">
    <property type="entry name" value="RNI-like"/>
    <property type="match status" value="1"/>
</dbReference>
<dbReference type="PROSITE" id="PS50837">
    <property type="entry name" value="NACHT"/>
    <property type="match status" value="1"/>
</dbReference>
<dbReference type="GO" id="GO:0005524">
    <property type="term" value="F:ATP binding"/>
    <property type="evidence" value="ECO:0007669"/>
    <property type="project" value="UniProtKB-KW"/>
</dbReference>
<evidence type="ECO:0000256" key="4">
    <source>
        <dbReference type="ARBA" id="ARBA00022840"/>
    </source>
</evidence>
<keyword evidence="8" id="KW-1185">Reference proteome</keyword>
<keyword evidence="5" id="KW-1133">Transmembrane helix</keyword>
<dbReference type="InterPro" id="IPR038359">
    <property type="entry name" value="Connexin_N_sf"/>
</dbReference>
<feature type="domain" description="NACHT" evidence="6">
    <location>
        <begin position="353"/>
        <end position="499"/>
    </location>
</feature>
<dbReference type="InterPro" id="IPR032675">
    <property type="entry name" value="LRR_dom_sf"/>
</dbReference>
<organism evidence="7 8">
    <name type="scientific">Pocillopora meandrina</name>
    <dbReference type="NCBI Taxonomy" id="46732"/>
    <lineage>
        <taxon>Eukaryota</taxon>
        <taxon>Metazoa</taxon>
        <taxon>Cnidaria</taxon>
        <taxon>Anthozoa</taxon>
        <taxon>Hexacorallia</taxon>
        <taxon>Scleractinia</taxon>
        <taxon>Astrocoeniina</taxon>
        <taxon>Pocilloporidae</taxon>
        <taxon>Pocillopora</taxon>
    </lineage>
</organism>
<keyword evidence="5" id="KW-0812">Transmembrane</keyword>
<keyword evidence="5" id="KW-0472">Membrane</keyword>
<dbReference type="CDD" id="cd00116">
    <property type="entry name" value="LRR_RI"/>
    <property type="match status" value="1"/>
</dbReference>
<keyword evidence="3" id="KW-0547">Nucleotide-binding</keyword>
<keyword evidence="2" id="KW-0677">Repeat</keyword>
<dbReference type="Gene3D" id="1.20.1440.80">
    <property type="entry name" value="Gap junction channel protein cysteine-rich domain"/>
    <property type="match status" value="1"/>
</dbReference>
<reference evidence="7 8" key="1">
    <citation type="submission" date="2022-05" db="EMBL/GenBank/DDBJ databases">
        <authorList>
            <consortium name="Genoscope - CEA"/>
            <person name="William W."/>
        </authorList>
    </citation>
    <scope>NUCLEOTIDE SEQUENCE [LARGE SCALE GENOMIC DNA]</scope>
</reference>
<feature type="transmembrane region" description="Helical" evidence="5">
    <location>
        <begin position="77"/>
        <end position="100"/>
    </location>
</feature>
<feature type="non-terminal residue" evidence="7">
    <location>
        <position position="1104"/>
    </location>
</feature>
<dbReference type="InterPro" id="IPR027417">
    <property type="entry name" value="P-loop_NTPase"/>
</dbReference>
<dbReference type="Pfam" id="PF05729">
    <property type="entry name" value="NACHT"/>
    <property type="match status" value="1"/>
</dbReference>
<dbReference type="PROSITE" id="PS51450">
    <property type="entry name" value="LRR"/>
    <property type="match status" value="9"/>
</dbReference>
<name>A0AAU9WU33_9CNID</name>
<dbReference type="Pfam" id="PF13516">
    <property type="entry name" value="LRR_6"/>
    <property type="match status" value="11"/>
</dbReference>
<gene>
    <name evidence="7" type="ORF">PMEA_00012280</name>
</gene>
<dbReference type="SUPFAM" id="SSF52540">
    <property type="entry name" value="P-loop containing nucleoside triphosphate hydrolases"/>
    <property type="match status" value="1"/>
</dbReference>
<evidence type="ECO:0000256" key="5">
    <source>
        <dbReference type="SAM" id="Phobius"/>
    </source>
</evidence>
<accession>A0AAU9WU33</accession>
<evidence type="ECO:0000313" key="8">
    <source>
        <dbReference type="Proteomes" id="UP001159428"/>
    </source>
</evidence>
<evidence type="ECO:0000256" key="2">
    <source>
        <dbReference type="ARBA" id="ARBA00022737"/>
    </source>
</evidence>
<dbReference type="InterPro" id="IPR051261">
    <property type="entry name" value="NLR"/>
</dbReference>
<comment type="caution">
    <text evidence="7">The sequence shown here is derived from an EMBL/GenBank/DDBJ whole genome shotgun (WGS) entry which is preliminary data.</text>
</comment>
<evidence type="ECO:0000256" key="1">
    <source>
        <dbReference type="ARBA" id="ARBA00022614"/>
    </source>
</evidence>
<dbReference type="PANTHER" id="PTHR24106">
    <property type="entry name" value="NACHT, LRR AND CARD DOMAINS-CONTAINING"/>
    <property type="match status" value="1"/>
</dbReference>
<dbReference type="InterPro" id="IPR007111">
    <property type="entry name" value="NACHT_NTPase"/>
</dbReference>
<evidence type="ECO:0000256" key="3">
    <source>
        <dbReference type="ARBA" id="ARBA00022741"/>
    </source>
</evidence>
<protein>
    <recommendedName>
        <fullName evidence="6">NACHT domain-containing protein</fullName>
    </recommendedName>
</protein>